<dbReference type="InterPro" id="IPR006352">
    <property type="entry name" value="GlmM_bact"/>
</dbReference>
<dbReference type="Proteomes" id="UP000198729">
    <property type="component" value="Unassembled WGS sequence"/>
</dbReference>
<dbReference type="Pfam" id="PF02879">
    <property type="entry name" value="PGM_PMM_II"/>
    <property type="match status" value="1"/>
</dbReference>
<dbReference type="SUPFAM" id="SSF55957">
    <property type="entry name" value="Phosphoglucomutase, C-terminal domain"/>
    <property type="match status" value="1"/>
</dbReference>
<dbReference type="GO" id="GO:0005975">
    <property type="term" value="P:carbohydrate metabolic process"/>
    <property type="evidence" value="ECO:0007669"/>
    <property type="project" value="InterPro"/>
</dbReference>
<dbReference type="EMBL" id="FMWO01000044">
    <property type="protein sequence ID" value="SCZ85279.1"/>
    <property type="molecule type" value="Genomic_DNA"/>
</dbReference>
<dbReference type="PRINTS" id="PR00509">
    <property type="entry name" value="PGMPMM"/>
</dbReference>
<dbReference type="STRING" id="51642.NSMM_370058"/>
<dbReference type="FunFam" id="3.40.120.10:FF:000003">
    <property type="entry name" value="Phosphoglucosamine mutase"/>
    <property type="match status" value="1"/>
</dbReference>
<dbReference type="HAMAP" id="MF_01554_B">
    <property type="entry name" value="GlmM_B"/>
    <property type="match status" value="1"/>
</dbReference>
<evidence type="ECO:0000313" key="13">
    <source>
        <dbReference type="EMBL" id="SCZ85279.1"/>
    </source>
</evidence>
<dbReference type="EC" id="5.4.2.10" evidence="6 8"/>
<proteinExistence type="inferred from homology"/>
<keyword evidence="4 6" id="KW-0460">Magnesium</keyword>
<dbReference type="OrthoDB" id="9803322at2"/>
<dbReference type="GO" id="GO:0004615">
    <property type="term" value="F:phosphomannomutase activity"/>
    <property type="evidence" value="ECO:0007669"/>
    <property type="project" value="TreeGrafter"/>
</dbReference>
<dbReference type="RefSeq" id="WP_090285421.1">
    <property type="nucleotide sequence ID" value="NZ_FMWO01000044.1"/>
</dbReference>
<feature type="binding site" evidence="6">
    <location>
        <position position="251"/>
    </location>
    <ligand>
        <name>Mg(2+)</name>
        <dbReference type="ChEBI" id="CHEBI:18420"/>
    </ligand>
</feature>
<comment type="PTM">
    <text evidence="6">Activated by phosphorylation.</text>
</comment>
<evidence type="ECO:0000259" key="10">
    <source>
        <dbReference type="Pfam" id="PF02878"/>
    </source>
</evidence>
<evidence type="ECO:0000256" key="3">
    <source>
        <dbReference type="ARBA" id="ARBA00022723"/>
    </source>
</evidence>
<evidence type="ECO:0000256" key="1">
    <source>
        <dbReference type="ARBA" id="ARBA00010231"/>
    </source>
</evidence>
<dbReference type="Pfam" id="PF02878">
    <property type="entry name" value="PGM_PMM_I"/>
    <property type="match status" value="1"/>
</dbReference>
<dbReference type="InterPro" id="IPR005844">
    <property type="entry name" value="A-D-PHexomutase_a/b/a-I"/>
</dbReference>
<evidence type="ECO:0000313" key="14">
    <source>
        <dbReference type="Proteomes" id="UP000198729"/>
    </source>
</evidence>
<feature type="domain" description="Alpha-D-phosphohexomutase alpha/beta/alpha" evidence="11">
    <location>
        <begin position="163"/>
        <end position="260"/>
    </location>
</feature>
<feature type="domain" description="Alpha-D-phosphohexomutase C-terminal" evidence="9">
    <location>
        <begin position="379"/>
        <end position="445"/>
    </location>
</feature>
<evidence type="ECO:0000259" key="11">
    <source>
        <dbReference type="Pfam" id="PF02879"/>
    </source>
</evidence>
<dbReference type="AlphaFoldDB" id="A0A1G5SFV7"/>
<dbReference type="InterPro" id="IPR005845">
    <property type="entry name" value="A-D-PHexomutase_a/b/a-II"/>
</dbReference>
<reference evidence="13 14" key="1">
    <citation type="submission" date="2016-10" db="EMBL/GenBank/DDBJ databases">
        <authorList>
            <person name="de Groot N.N."/>
        </authorList>
    </citation>
    <scope>NUCLEOTIDE SEQUENCE [LARGE SCALE GENOMIC DNA]</scope>
    <source>
        <strain evidence="13">1</strain>
    </source>
</reference>
<dbReference type="SUPFAM" id="SSF53738">
    <property type="entry name" value="Phosphoglucomutase, first 3 domains"/>
    <property type="match status" value="3"/>
</dbReference>
<protein>
    <recommendedName>
        <fullName evidence="6 8">Phosphoglucosamine mutase</fullName>
        <ecNumber evidence="6 8">5.4.2.10</ecNumber>
    </recommendedName>
</protein>
<keyword evidence="2 6" id="KW-0597">Phosphoprotein</keyword>
<evidence type="ECO:0000259" key="9">
    <source>
        <dbReference type="Pfam" id="PF00408"/>
    </source>
</evidence>
<feature type="domain" description="Alpha-D-phosphohexomutase alpha/beta/alpha" evidence="12">
    <location>
        <begin position="264"/>
        <end position="371"/>
    </location>
</feature>
<dbReference type="GO" id="GO:0000287">
    <property type="term" value="F:magnesium ion binding"/>
    <property type="evidence" value="ECO:0007669"/>
    <property type="project" value="UniProtKB-UniRule"/>
</dbReference>
<feature type="binding site" description="via phosphate group" evidence="6">
    <location>
        <position position="108"/>
    </location>
    <ligand>
        <name>Mg(2+)</name>
        <dbReference type="ChEBI" id="CHEBI:18420"/>
    </ligand>
</feature>
<comment type="cofactor">
    <cofactor evidence="6">
        <name>Mg(2+)</name>
        <dbReference type="ChEBI" id="CHEBI:18420"/>
    </cofactor>
    <text evidence="6">Binds 1 Mg(2+) ion per subunit.</text>
</comment>
<dbReference type="PANTHER" id="PTHR42946:SF1">
    <property type="entry name" value="PHOSPHOGLUCOMUTASE (ALPHA-D-GLUCOSE-1,6-BISPHOSPHATE-DEPENDENT)"/>
    <property type="match status" value="1"/>
</dbReference>
<dbReference type="InterPro" id="IPR016055">
    <property type="entry name" value="A-D-PHexomutase_a/b/a-I/II/III"/>
</dbReference>
<evidence type="ECO:0000256" key="5">
    <source>
        <dbReference type="ARBA" id="ARBA00023235"/>
    </source>
</evidence>
<dbReference type="NCBIfam" id="TIGR01455">
    <property type="entry name" value="glmM"/>
    <property type="match status" value="1"/>
</dbReference>
<evidence type="ECO:0000256" key="7">
    <source>
        <dbReference type="RuleBase" id="RU004326"/>
    </source>
</evidence>
<dbReference type="InterPro" id="IPR005846">
    <property type="entry name" value="A-D-PHexomutase_a/b/a-III"/>
</dbReference>
<dbReference type="InterPro" id="IPR016066">
    <property type="entry name" value="A-D-PHexomutase_CS"/>
</dbReference>
<feature type="domain" description="Alpha-D-phosphohexomutase alpha/beta/alpha" evidence="10">
    <location>
        <begin position="4"/>
        <end position="139"/>
    </location>
</feature>
<evidence type="ECO:0000256" key="4">
    <source>
        <dbReference type="ARBA" id="ARBA00022842"/>
    </source>
</evidence>
<dbReference type="Pfam" id="PF02880">
    <property type="entry name" value="PGM_PMM_III"/>
    <property type="match status" value="1"/>
</dbReference>
<feature type="active site" description="Phosphoserine intermediate" evidence="6">
    <location>
        <position position="108"/>
    </location>
</feature>
<sequence length="455" mass="49735">MKKKYFGTDGIRGKVGISPITPEFILHLGYAAGKILRETDWQPPVNERPTILIGKDTRISGYMLESALQAGFSAAGVDVLLSGPMPTSAVAYLVRALRIQAGVVISASHNPFDDNGIKFFSATGSKLPDEMELKIEAALDIPIETMLSAKLGKVQRLKDASGRYIEFCKGTFPYQLNLRGLKVVVDCAHGATYHIAGSVFHELGADVVTVFASPNGLNINLDCGATHIAALQDAVAQHQADLGIALDGDGDRVMMVDHTGRIFDGDSLLYIIAKHRQQLGTLQGGVVGTLMTNLAIEQKFAELSIPFARANVGDRYVSALLEQNNWYLGGENSGHIICHDKHSTGDGIISALQVLYALRDTGLTLAEFMQNIHFFPQRLLNVPIQRKFDFNRNEAVLKIKCQAEQALGNDGRILLRASGTEPLIRVMVEGKIQEQIEHWSNRLAEIIRDQAEISH</sequence>
<organism evidence="13 14">
    <name type="scientific">Nitrosomonas mobilis</name>
    <dbReference type="NCBI Taxonomy" id="51642"/>
    <lineage>
        <taxon>Bacteria</taxon>
        <taxon>Pseudomonadati</taxon>
        <taxon>Pseudomonadota</taxon>
        <taxon>Betaproteobacteria</taxon>
        <taxon>Nitrosomonadales</taxon>
        <taxon>Nitrosomonadaceae</taxon>
        <taxon>Nitrosomonas</taxon>
    </lineage>
</organism>
<evidence type="ECO:0000256" key="8">
    <source>
        <dbReference type="RuleBase" id="RU004327"/>
    </source>
</evidence>
<dbReference type="InterPro" id="IPR005841">
    <property type="entry name" value="Alpha-D-phosphohexomutase_SF"/>
</dbReference>
<feature type="binding site" evidence="6">
    <location>
        <position position="247"/>
    </location>
    <ligand>
        <name>Mg(2+)</name>
        <dbReference type="ChEBI" id="CHEBI:18420"/>
    </ligand>
</feature>
<feature type="modified residue" description="Phosphoserine" evidence="6">
    <location>
        <position position="108"/>
    </location>
</feature>
<dbReference type="InterPro" id="IPR036900">
    <property type="entry name" value="A-D-PHexomutase_C_sf"/>
</dbReference>
<comment type="similarity">
    <text evidence="1 6 7">Belongs to the phosphohexose mutase family.</text>
</comment>
<evidence type="ECO:0000256" key="2">
    <source>
        <dbReference type="ARBA" id="ARBA00022553"/>
    </source>
</evidence>
<dbReference type="FunFam" id="3.30.310.50:FF:000001">
    <property type="entry name" value="Phosphoglucosamine mutase"/>
    <property type="match status" value="1"/>
</dbReference>
<comment type="function">
    <text evidence="6 8">Catalyzes the conversion of glucosamine-6-phosphate to glucosamine-1-phosphate.</text>
</comment>
<keyword evidence="5 6" id="KW-0413">Isomerase</keyword>
<dbReference type="GO" id="GO:0006048">
    <property type="term" value="P:UDP-N-acetylglucosamine biosynthetic process"/>
    <property type="evidence" value="ECO:0007669"/>
    <property type="project" value="TreeGrafter"/>
</dbReference>
<comment type="catalytic activity">
    <reaction evidence="6 8">
        <text>alpha-D-glucosamine 1-phosphate = D-glucosamine 6-phosphate</text>
        <dbReference type="Rhea" id="RHEA:23424"/>
        <dbReference type="ChEBI" id="CHEBI:58516"/>
        <dbReference type="ChEBI" id="CHEBI:58725"/>
        <dbReference type="EC" id="5.4.2.10"/>
    </reaction>
</comment>
<dbReference type="InterPro" id="IPR005843">
    <property type="entry name" value="A-D-PHexomutase_C"/>
</dbReference>
<dbReference type="FunFam" id="3.40.120.10:FF:000001">
    <property type="entry name" value="Phosphoglucosamine mutase"/>
    <property type="match status" value="1"/>
</dbReference>
<feature type="binding site" evidence="6">
    <location>
        <position position="249"/>
    </location>
    <ligand>
        <name>Mg(2+)</name>
        <dbReference type="ChEBI" id="CHEBI:18420"/>
    </ligand>
</feature>
<evidence type="ECO:0000256" key="6">
    <source>
        <dbReference type="HAMAP-Rule" id="MF_01554"/>
    </source>
</evidence>
<name>A0A1G5SFV7_9PROT</name>
<dbReference type="NCBIfam" id="NF008139">
    <property type="entry name" value="PRK10887.1"/>
    <property type="match status" value="1"/>
</dbReference>
<evidence type="ECO:0000259" key="12">
    <source>
        <dbReference type="Pfam" id="PF02880"/>
    </source>
</evidence>
<keyword evidence="3 6" id="KW-0479">Metal-binding</keyword>
<gene>
    <name evidence="6 13" type="primary">glmM</name>
    <name evidence="13" type="ORF">NSMM_370058</name>
</gene>
<accession>A0A1G5SFV7</accession>
<dbReference type="GO" id="GO:0005829">
    <property type="term" value="C:cytosol"/>
    <property type="evidence" value="ECO:0007669"/>
    <property type="project" value="TreeGrafter"/>
</dbReference>
<dbReference type="Pfam" id="PF00408">
    <property type="entry name" value="PGM_PMM_IV"/>
    <property type="match status" value="1"/>
</dbReference>
<dbReference type="CDD" id="cd05802">
    <property type="entry name" value="GlmM"/>
    <property type="match status" value="1"/>
</dbReference>
<keyword evidence="14" id="KW-1185">Reference proteome</keyword>
<dbReference type="PANTHER" id="PTHR42946">
    <property type="entry name" value="PHOSPHOHEXOSE MUTASE"/>
    <property type="match status" value="1"/>
</dbReference>
<dbReference type="GO" id="GO:0008966">
    <property type="term" value="F:phosphoglucosamine mutase activity"/>
    <property type="evidence" value="ECO:0007669"/>
    <property type="project" value="UniProtKB-UniRule"/>
</dbReference>
<dbReference type="Gene3D" id="3.30.310.50">
    <property type="entry name" value="Alpha-D-phosphohexomutase, C-terminal domain"/>
    <property type="match status" value="1"/>
</dbReference>
<dbReference type="Gene3D" id="3.40.120.10">
    <property type="entry name" value="Alpha-D-Glucose-1,6-Bisphosphate, subunit A, domain 3"/>
    <property type="match status" value="3"/>
</dbReference>
<dbReference type="GO" id="GO:0009252">
    <property type="term" value="P:peptidoglycan biosynthetic process"/>
    <property type="evidence" value="ECO:0007669"/>
    <property type="project" value="UniProtKB-ARBA"/>
</dbReference>
<dbReference type="PROSITE" id="PS00710">
    <property type="entry name" value="PGM_PMM"/>
    <property type="match status" value="1"/>
</dbReference>
<dbReference type="InterPro" id="IPR050060">
    <property type="entry name" value="Phosphoglucosamine_mutase"/>
</dbReference>